<accession>B1WQV3</accession>
<dbReference type="RefSeq" id="WP_009543858.1">
    <property type="nucleotide sequence ID" value="NC_010546.1"/>
</dbReference>
<dbReference type="AlphaFoldDB" id="B1WQV3"/>
<dbReference type="PANTHER" id="PTHR35400">
    <property type="entry name" value="SLR1083 PROTEIN"/>
    <property type="match status" value="1"/>
</dbReference>
<dbReference type="InterPro" id="IPR012296">
    <property type="entry name" value="Nuclease_put_TT1808"/>
</dbReference>
<dbReference type="SUPFAM" id="SSF52980">
    <property type="entry name" value="Restriction endonuclease-like"/>
    <property type="match status" value="1"/>
</dbReference>
<dbReference type="eggNOG" id="COG4636">
    <property type="taxonomic scope" value="Bacteria"/>
</dbReference>
<dbReference type="PANTHER" id="PTHR35400:SF1">
    <property type="entry name" value="SLR1083 PROTEIN"/>
    <property type="match status" value="1"/>
</dbReference>
<dbReference type="OrthoDB" id="509866at2"/>
<dbReference type="InterPro" id="IPR008538">
    <property type="entry name" value="Uma2"/>
</dbReference>
<sequence length="180" mass="20883">MIQTAKLSVTEYETIVETGIFSDRRIELIEGNLIEVSPETPYHANCNNKLYKYFLTLFNSLADVRSAHPISLINSEPQPDLVLAKLPDSLYDNKHPEPEDIYLLIEISYSTLSYDLNEKKRVYAKSNIQEYWIIDLENYRLIIFKSPHGDDYQNQLELKTGFVFCLAFPDVTIEVNKLIN</sequence>
<evidence type="ECO:0000313" key="2">
    <source>
        <dbReference type="EMBL" id="ACB53405.1"/>
    </source>
</evidence>
<keyword evidence="3" id="KW-1185">Reference proteome</keyword>
<organism evidence="2 3">
    <name type="scientific">Crocosphaera subtropica (strain ATCC 51142 / BH68)</name>
    <name type="common">Cyanothece sp. (strain ATCC 51142)</name>
    <dbReference type="NCBI Taxonomy" id="43989"/>
    <lineage>
        <taxon>Bacteria</taxon>
        <taxon>Bacillati</taxon>
        <taxon>Cyanobacteriota</taxon>
        <taxon>Cyanophyceae</taxon>
        <taxon>Oscillatoriophycideae</taxon>
        <taxon>Chroococcales</taxon>
        <taxon>Aphanothecaceae</taxon>
        <taxon>Crocosphaera</taxon>
        <taxon>Crocosphaera subtropica</taxon>
    </lineage>
</organism>
<dbReference type="CDD" id="cd06260">
    <property type="entry name" value="DUF820-like"/>
    <property type="match status" value="1"/>
</dbReference>
<dbReference type="Proteomes" id="UP000001203">
    <property type="component" value="Chromosome circular"/>
</dbReference>
<dbReference type="Gene3D" id="3.90.1570.10">
    <property type="entry name" value="tt1808, chain A"/>
    <property type="match status" value="1"/>
</dbReference>
<dbReference type="STRING" id="43989.cce_4057"/>
<evidence type="ECO:0000259" key="1">
    <source>
        <dbReference type="Pfam" id="PF05685"/>
    </source>
</evidence>
<name>B1WQV3_CROS5</name>
<dbReference type="HOGENOM" id="CLU_076312_2_0_3"/>
<feature type="domain" description="Putative restriction endonuclease" evidence="1">
    <location>
        <begin position="20"/>
        <end position="157"/>
    </location>
</feature>
<gene>
    <name evidence="2" type="ordered locus">cce_4057</name>
</gene>
<dbReference type="KEGG" id="cyt:cce_4057"/>
<reference evidence="2 3" key="1">
    <citation type="journal article" date="2008" name="Proc. Natl. Acad. Sci. U.S.A.">
        <title>The genome of Cyanothece 51142, a unicellular diazotrophic cyanobacterium important in the marine nitrogen cycle.</title>
        <authorList>
            <person name="Welsh E.A."/>
            <person name="Liberton M."/>
            <person name="Stoeckel J."/>
            <person name="Loh T."/>
            <person name="Elvitigala T."/>
            <person name="Wang C."/>
            <person name="Wollam A."/>
            <person name="Fulton R.S."/>
            <person name="Clifton S.W."/>
            <person name="Jacobs J.M."/>
            <person name="Aurora R."/>
            <person name="Ghosh B.K."/>
            <person name="Sherman L.A."/>
            <person name="Smith R.D."/>
            <person name="Wilson R.K."/>
            <person name="Pakrasi H.B."/>
        </authorList>
    </citation>
    <scope>NUCLEOTIDE SEQUENCE [LARGE SCALE GENOMIC DNA]</scope>
    <source>
        <strain evidence="3">ATCC 51142 / BH68</strain>
    </source>
</reference>
<protein>
    <recommendedName>
        <fullName evidence="1">Putative restriction endonuclease domain-containing protein</fullName>
    </recommendedName>
</protein>
<evidence type="ECO:0000313" key="3">
    <source>
        <dbReference type="Proteomes" id="UP000001203"/>
    </source>
</evidence>
<dbReference type="Pfam" id="PF05685">
    <property type="entry name" value="Uma2"/>
    <property type="match status" value="1"/>
</dbReference>
<dbReference type="EMBL" id="CP000806">
    <property type="protein sequence ID" value="ACB53405.1"/>
    <property type="molecule type" value="Genomic_DNA"/>
</dbReference>
<proteinExistence type="predicted"/>
<dbReference type="InterPro" id="IPR011335">
    <property type="entry name" value="Restrct_endonuc-II-like"/>
</dbReference>